<dbReference type="InterPro" id="IPR003018">
    <property type="entry name" value="GAF"/>
</dbReference>
<dbReference type="Gene3D" id="3.60.40.10">
    <property type="entry name" value="PPM-type phosphatase domain"/>
    <property type="match status" value="1"/>
</dbReference>
<keyword evidence="5" id="KW-1185">Reference proteome</keyword>
<accession>A0A6G6WJ60</accession>
<dbReference type="Pfam" id="PF01590">
    <property type="entry name" value="GAF"/>
    <property type="match status" value="1"/>
</dbReference>
<dbReference type="Proteomes" id="UP000502996">
    <property type="component" value="Chromosome"/>
</dbReference>
<feature type="domain" description="PPM-type phosphatase" evidence="3">
    <location>
        <begin position="185"/>
        <end position="396"/>
    </location>
</feature>
<dbReference type="SUPFAM" id="SSF81606">
    <property type="entry name" value="PP2C-like"/>
    <property type="match status" value="1"/>
</dbReference>
<dbReference type="RefSeq" id="WP_165237876.1">
    <property type="nucleotide sequence ID" value="NZ_CP049257.1"/>
</dbReference>
<dbReference type="InterPro" id="IPR029016">
    <property type="entry name" value="GAF-like_dom_sf"/>
</dbReference>
<keyword evidence="1" id="KW-0378">Hydrolase</keyword>
<dbReference type="AlphaFoldDB" id="A0A6G6WJ60"/>
<dbReference type="SUPFAM" id="SSF55781">
    <property type="entry name" value="GAF domain-like"/>
    <property type="match status" value="1"/>
</dbReference>
<dbReference type="PANTHER" id="PTHR43156:SF2">
    <property type="entry name" value="STAGE II SPORULATION PROTEIN E"/>
    <property type="match status" value="1"/>
</dbReference>
<evidence type="ECO:0000313" key="5">
    <source>
        <dbReference type="Proteomes" id="UP000502996"/>
    </source>
</evidence>
<name>A0A6G6WJ60_9ACTN</name>
<proteinExistence type="predicted"/>
<dbReference type="InterPro" id="IPR052016">
    <property type="entry name" value="Bact_Sigma-Reg"/>
</dbReference>
<reference evidence="4 5" key="1">
    <citation type="submission" date="2020-02" db="EMBL/GenBank/DDBJ databases">
        <title>Full genome sequence of Nocardioides sp. R-3366.</title>
        <authorList>
            <person name="Im W.-T."/>
        </authorList>
    </citation>
    <scope>NUCLEOTIDE SEQUENCE [LARGE SCALE GENOMIC DNA]</scope>
    <source>
        <strain evidence="4 5">R-3366</strain>
    </source>
</reference>
<evidence type="ECO:0000259" key="2">
    <source>
        <dbReference type="SMART" id="SM00065"/>
    </source>
</evidence>
<dbReference type="InterPro" id="IPR001932">
    <property type="entry name" value="PPM-type_phosphatase-like_dom"/>
</dbReference>
<dbReference type="PANTHER" id="PTHR43156">
    <property type="entry name" value="STAGE II SPORULATION PROTEIN E-RELATED"/>
    <property type="match status" value="1"/>
</dbReference>
<gene>
    <name evidence="4" type="ORF">G5V58_23800</name>
</gene>
<dbReference type="InterPro" id="IPR036457">
    <property type="entry name" value="PPM-type-like_dom_sf"/>
</dbReference>
<dbReference type="Pfam" id="PF07228">
    <property type="entry name" value="SpoIIE"/>
    <property type="match status" value="1"/>
</dbReference>
<feature type="domain" description="GAF" evidence="2">
    <location>
        <begin position="30"/>
        <end position="171"/>
    </location>
</feature>
<protein>
    <submittedName>
        <fullName evidence="4">SpoIIE family protein phosphatase</fullName>
    </submittedName>
</protein>
<dbReference type="SMART" id="SM00331">
    <property type="entry name" value="PP2C_SIG"/>
    <property type="match status" value="1"/>
</dbReference>
<evidence type="ECO:0000256" key="1">
    <source>
        <dbReference type="ARBA" id="ARBA00022801"/>
    </source>
</evidence>
<evidence type="ECO:0000313" key="4">
    <source>
        <dbReference type="EMBL" id="QIG45371.1"/>
    </source>
</evidence>
<dbReference type="SMART" id="SM00065">
    <property type="entry name" value="GAF"/>
    <property type="match status" value="1"/>
</dbReference>
<dbReference type="GO" id="GO:0016791">
    <property type="term" value="F:phosphatase activity"/>
    <property type="evidence" value="ECO:0007669"/>
    <property type="project" value="TreeGrafter"/>
</dbReference>
<dbReference type="EMBL" id="CP049257">
    <property type="protein sequence ID" value="QIG45371.1"/>
    <property type="molecule type" value="Genomic_DNA"/>
</dbReference>
<sequence>MAHAVLERPRLTEEERRQRAVDALGLGEDVREERFDRISRVARTLLGARMSTITVLDRDRACYPGAAGYDGTAMPREQTFCHTTTLQRSLLVVPDARADGRFRDLGLVAAGEVAFYAGVPLTDAQDNVVGVLCVFDPEPGTLEGDRLQSFLDLAVWAEQELLASTEMSAAARVQASLLPAHPLRLPDWEAAGVCLPALAVGGDFFDYGVSDGVLHLGLGDVMGKGTGAALVGAGVRAALRATHLDVVAGADLGASATAVARSLHRDLDRAGAFAALVEAAVDLGTGEIRFVDAGLGLMLVVRADGRVERHVGADRPFGLFADDDWTERRAALGPGDRLLVFTDGVLDLLEDPLHWWVPVGELVAAHRDPESLLAALSALTRGRTPLDDVTALAVYRAPCGDR</sequence>
<organism evidence="4 5">
    <name type="scientific">Nocardioides anomalus</name>
    <dbReference type="NCBI Taxonomy" id="2712223"/>
    <lineage>
        <taxon>Bacteria</taxon>
        <taxon>Bacillati</taxon>
        <taxon>Actinomycetota</taxon>
        <taxon>Actinomycetes</taxon>
        <taxon>Propionibacteriales</taxon>
        <taxon>Nocardioidaceae</taxon>
        <taxon>Nocardioides</taxon>
    </lineage>
</organism>
<dbReference type="Gene3D" id="3.30.450.40">
    <property type="match status" value="1"/>
</dbReference>
<dbReference type="KEGG" id="nano:G5V58_23800"/>
<evidence type="ECO:0000259" key="3">
    <source>
        <dbReference type="SMART" id="SM00331"/>
    </source>
</evidence>